<dbReference type="SUPFAM" id="SSF48452">
    <property type="entry name" value="TPR-like"/>
    <property type="match status" value="2"/>
</dbReference>
<organism evidence="4 5">
    <name type="scientific">Aphis glycines</name>
    <name type="common">Soybean aphid</name>
    <dbReference type="NCBI Taxonomy" id="307491"/>
    <lineage>
        <taxon>Eukaryota</taxon>
        <taxon>Metazoa</taxon>
        <taxon>Ecdysozoa</taxon>
        <taxon>Arthropoda</taxon>
        <taxon>Hexapoda</taxon>
        <taxon>Insecta</taxon>
        <taxon>Pterygota</taxon>
        <taxon>Neoptera</taxon>
        <taxon>Paraneoptera</taxon>
        <taxon>Hemiptera</taxon>
        <taxon>Sternorrhyncha</taxon>
        <taxon>Aphidomorpha</taxon>
        <taxon>Aphidoidea</taxon>
        <taxon>Aphididae</taxon>
        <taxon>Aphidini</taxon>
        <taxon>Aphis</taxon>
        <taxon>Aphis</taxon>
    </lineage>
</organism>
<dbReference type="PANTHER" id="PTHR12979:SF5">
    <property type="entry name" value="CCR4-NOT TRANSCRIPTION COMPLEX SUBUNIT 10"/>
    <property type="match status" value="1"/>
</dbReference>
<comment type="similarity">
    <text evidence="1 2">Belongs to the CNOT10 family.</text>
</comment>
<dbReference type="InterPro" id="IPR019734">
    <property type="entry name" value="TPR_rpt"/>
</dbReference>
<feature type="region of interest" description="Disordered" evidence="3">
    <location>
        <begin position="1"/>
        <end position="20"/>
    </location>
</feature>
<dbReference type="Proteomes" id="UP000475862">
    <property type="component" value="Unassembled WGS sequence"/>
</dbReference>
<dbReference type="Gene3D" id="1.25.40.10">
    <property type="entry name" value="Tetratricopeptide repeat domain"/>
    <property type="match status" value="3"/>
</dbReference>
<keyword evidence="5" id="KW-1185">Reference proteome</keyword>
<comment type="function">
    <text evidence="2">Component of the CCR4-NOT complex which is one of the major cellular mRNA deadenylases and is linked to various cellular processes including bulk mRNA degradation, miRNA-mediated repression, translational repression during translational initiation and general transcription regulation.</text>
</comment>
<evidence type="ECO:0000256" key="1">
    <source>
        <dbReference type="ARBA" id="ARBA00010080"/>
    </source>
</evidence>
<sequence>MSEKQEPNGKASATNITDQERDLAQQALAEYEKKNYKSCLEHLQRIEESRPNDPKVLLNKAIVEFYESGLCTADKFQKSLIDVCKQVELNLEQLDSLEDVENCIYYYNYAVFLYHLKHYTKALAMINKVYSFIESLEESLAHKVCLLIVQLHIDTNKHAEALKLITYIESQFVSTDNATNILTGSADQGGPIHAETEKTEKKANLDAATDAFRVSLIQYRVRSLMELNLFDECSQQLNTIKEKQDSITMFLIGKLEYLRGNHKEALAILKEIPVKDDFIETGECSSVLINNNVACLYHYAKKPTLSFTSIYKAIVQHQKNIVDVTKPTQAEGSLSGQPLHIIGASIKTELMFNLGISLLHARKPEEAFDCLIEAVQTYHMNPRLWLRLAECCIMTHKKSNDRDFDFKKPYIEGVVGSGKHRKIILKSQLFPDTKYSCEAVSASIPMPSLEFGSLCIRNAVLLIQNDTIDCSPSHTPINTPHKDYLFGCIQSAGAYIALCLGDPVVALKYSQELLKSDKINKVHKFLGHLYAAEALILSDKPNEAIDMLKESNAFDDIEPEIHEQLRTEQWKPDKQKSAKAVLYYNLAVALTLRGDLDKAGELLKQIWLSKIEHVSVPVHVVILALYIHLRLGQKEIAITLIKQNCPQAKR</sequence>
<dbReference type="AlphaFoldDB" id="A0A6G0TZX2"/>
<evidence type="ECO:0000256" key="2">
    <source>
        <dbReference type="RuleBase" id="RU367083"/>
    </source>
</evidence>
<dbReference type="GO" id="GO:0006402">
    <property type="term" value="P:mRNA catabolic process"/>
    <property type="evidence" value="ECO:0007669"/>
    <property type="project" value="TreeGrafter"/>
</dbReference>
<dbReference type="EMBL" id="VYZN01000013">
    <property type="protein sequence ID" value="KAE9540977.1"/>
    <property type="molecule type" value="Genomic_DNA"/>
</dbReference>
<proteinExistence type="inferred from homology"/>
<keyword evidence="2" id="KW-0804">Transcription</keyword>
<evidence type="ECO:0000256" key="3">
    <source>
        <dbReference type="SAM" id="MobiDB-lite"/>
    </source>
</evidence>
<dbReference type="InterPro" id="IPR011990">
    <property type="entry name" value="TPR-like_helical_dom_sf"/>
</dbReference>
<protein>
    <recommendedName>
        <fullName evidence="2">CCR4-NOT transcription complex subunit 10</fullName>
    </recommendedName>
</protein>
<keyword evidence="2" id="KW-0963">Cytoplasm</keyword>
<evidence type="ECO:0000313" key="5">
    <source>
        <dbReference type="Proteomes" id="UP000475862"/>
    </source>
</evidence>
<dbReference type="SMART" id="SM00028">
    <property type="entry name" value="TPR"/>
    <property type="match status" value="5"/>
</dbReference>
<dbReference type="GO" id="GO:0017148">
    <property type="term" value="P:negative regulation of translation"/>
    <property type="evidence" value="ECO:0007669"/>
    <property type="project" value="TreeGrafter"/>
</dbReference>
<dbReference type="GO" id="GO:0005634">
    <property type="term" value="C:nucleus"/>
    <property type="evidence" value="ECO:0007669"/>
    <property type="project" value="UniProtKB-SubCell"/>
</dbReference>
<comment type="subcellular location">
    <subcellularLocation>
        <location evidence="2">Cytoplasm</location>
    </subcellularLocation>
    <subcellularLocation>
        <location evidence="2">Nucleus</location>
    </subcellularLocation>
</comment>
<keyword evidence="2" id="KW-0810">Translation regulation</keyword>
<dbReference type="GO" id="GO:0031047">
    <property type="term" value="P:regulatory ncRNA-mediated gene silencing"/>
    <property type="evidence" value="ECO:0007669"/>
    <property type="project" value="UniProtKB-UniRule"/>
</dbReference>
<accession>A0A6G0TZX2</accession>
<dbReference type="GO" id="GO:0005737">
    <property type="term" value="C:cytoplasm"/>
    <property type="evidence" value="ECO:0007669"/>
    <property type="project" value="UniProtKB-SubCell"/>
</dbReference>
<comment type="caution">
    <text evidence="4">The sequence shown here is derived from an EMBL/GenBank/DDBJ whole genome shotgun (WGS) entry which is preliminary data.</text>
</comment>
<evidence type="ECO:0000313" key="4">
    <source>
        <dbReference type="EMBL" id="KAE9540977.1"/>
    </source>
</evidence>
<gene>
    <name evidence="4" type="ORF">AGLY_004222</name>
</gene>
<dbReference type="InterPro" id="IPR039740">
    <property type="entry name" value="CNOT10"/>
</dbReference>
<keyword evidence="2" id="KW-0943">RNA-mediated gene silencing</keyword>
<dbReference type="OrthoDB" id="25157at2759"/>
<reference evidence="4 5" key="1">
    <citation type="submission" date="2019-08" db="EMBL/GenBank/DDBJ databases">
        <title>The genome of the soybean aphid Biotype 1, its phylome, world population structure and adaptation to the North American continent.</title>
        <authorList>
            <person name="Giordano R."/>
            <person name="Donthu R.K."/>
            <person name="Hernandez A.G."/>
            <person name="Wright C.L."/>
            <person name="Zimin A.V."/>
        </authorList>
    </citation>
    <scope>NUCLEOTIDE SEQUENCE [LARGE SCALE GENOMIC DNA]</scope>
    <source>
        <tissue evidence="4">Whole aphids</tissue>
    </source>
</reference>
<dbReference type="GO" id="GO:0030014">
    <property type="term" value="C:CCR4-NOT complex"/>
    <property type="evidence" value="ECO:0007669"/>
    <property type="project" value="UniProtKB-UniRule"/>
</dbReference>
<keyword evidence="2" id="KW-0539">Nucleus</keyword>
<keyword evidence="2" id="KW-0805">Transcription regulation</keyword>
<dbReference type="PANTHER" id="PTHR12979">
    <property type="entry name" value="CCR4-NOT TRANSCRIPTION COMPLEX SUBUNIT 10"/>
    <property type="match status" value="1"/>
</dbReference>
<name>A0A6G0TZX2_APHGL</name>